<dbReference type="EMBL" id="CAEZTU010000024">
    <property type="protein sequence ID" value="CAB4577941.1"/>
    <property type="molecule type" value="Genomic_DNA"/>
</dbReference>
<dbReference type="Pfam" id="PF14117">
    <property type="entry name" value="DUF4287"/>
    <property type="match status" value="1"/>
</dbReference>
<proteinExistence type="predicted"/>
<organism evidence="1">
    <name type="scientific">freshwater metagenome</name>
    <dbReference type="NCBI Taxonomy" id="449393"/>
    <lineage>
        <taxon>unclassified sequences</taxon>
        <taxon>metagenomes</taxon>
        <taxon>ecological metagenomes</taxon>
    </lineage>
</organism>
<dbReference type="InterPro" id="IPR025629">
    <property type="entry name" value="DUF4287"/>
</dbReference>
<reference evidence="1" key="1">
    <citation type="submission" date="2020-05" db="EMBL/GenBank/DDBJ databases">
        <authorList>
            <person name="Chiriac C."/>
            <person name="Salcher M."/>
            <person name="Ghai R."/>
            <person name="Kavagutti S V."/>
        </authorList>
    </citation>
    <scope>NUCLEOTIDE SEQUENCE</scope>
</reference>
<dbReference type="Gene3D" id="3.90.1150.200">
    <property type="match status" value="1"/>
</dbReference>
<protein>
    <submittedName>
        <fullName evidence="1">Unannotated protein</fullName>
    </submittedName>
</protein>
<evidence type="ECO:0000313" key="1">
    <source>
        <dbReference type="EMBL" id="CAB4577941.1"/>
    </source>
</evidence>
<accession>A0A6J6EN22</accession>
<gene>
    <name evidence="1" type="ORF">UFOPK1740_00688</name>
</gene>
<dbReference type="SUPFAM" id="SSF159888">
    <property type="entry name" value="YdhG-like"/>
    <property type="match status" value="1"/>
</dbReference>
<sequence length="219" mass="25115">MQTGLRPVSVFFLTTKFFHKFTSELDALIGYYLDMPGLGKSRDSHFPSIEKKYGKKMSHWFSVMKKISDKKYPEQIAFLRTKHNFSQVHANALVMYSKGSKSTSKFESVKDYFSSINKAQAKTIKALYKPIMKLHKDIELTVAWNQPVLRLGNSYIFGAGVTAKYILLNPFSKSVLDKFSKKLTDLKVNKHTFAIPNDWKVDEKLMVAMAKARIAEIIK</sequence>
<name>A0A6J6EN22_9ZZZZ</name>
<dbReference type="AlphaFoldDB" id="A0A6J6EN22"/>